<dbReference type="EMBL" id="JAAAPK010000002">
    <property type="protein sequence ID" value="NBC39571.1"/>
    <property type="molecule type" value="Genomic_DNA"/>
</dbReference>
<keyword evidence="6" id="KW-1185">Reference proteome</keyword>
<dbReference type="GO" id="GO:0003677">
    <property type="term" value="F:DNA binding"/>
    <property type="evidence" value="ECO:0007669"/>
    <property type="project" value="UniProtKB-KW"/>
</dbReference>
<organism evidence="5 6">
    <name type="scientific">Corallococcus exiguus</name>
    <dbReference type="NCBI Taxonomy" id="83462"/>
    <lineage>
        <taxon>Bacteria</taxon>
        <taxon>Pseudomonadati</taxon>
        <taxon>Myxococcota</taxon>
        <taxon>Myxococcia</taxon>
        <taxon>Myxococcales</taxon>
        <taxon>Cystobacterineae</taxon>
        <taxon>Myxococcaceae</taxon>
        <taxon>Corallococcus</taxon>
    </lineage>
</organism>
<dbReference type="CDD" id="cd06170">
    <property type="entry name" value="LuxR_C_like"/>
    <property type="match status" value="1"/>
</dbReference>
<dbReference type="Pfam" id="PF00196">
    <property type="entry name" value="GerE"/>
    <property type="match status" value="1"/>
</dbReference>
<evidence type="ECO:0000256" key="1">
    <source>
        <dbReference type="ARBA" id="ARBA00023015"/>
    </source>
</evidence>
<dbReference type="GO" id="GO:0006355">
    <property type="term" value="P:regulation of DNA-templated transcription"/>
    <property type="evidence" value="ECO:0007669"/>
    <property type="project" value="InterPro"/>
</dbReference>
<dbReference type="InterPro" id="IPR016032">
    <property type="entry name" value="Sig_transdc_resp-reg_C-effctor"/>
</dbReference>
<proteinExistence type="predicted"/>
<evidence type="ECO:0000256" key="2">
    <source>
        <dbReference type="ARBA" id="ARBA00023125"/>
    </source>
</evidence>
<dbReference type="PRINTS" id="PR00038">
    <property type="entry name" value="HTHLUXR"/>
</dbReference>
<protein>
    <submittedName>
        <fullName evidence="5">Helix-turn-helix transcriptional regulator</fullName>
    </submittedName>
</protein>
<comment type="caution">
    <text evidence="5">The sequence shown here is derived from an EMBL/GenBank/DDBJ whole genome shotgun (WGS) entry which is preliminary data.</text>
</comment>
<dbReference type="SUPFAM" id="SSF46894">
    <property type="entry name" value="C-terminal effector domain of the bipartite response regulators"/>
    <property type="match status" value="1"/>
</dbReference>
<accession>A0A7X5BNS4</accession>
<dbReference type="PANTHER" id="PTHR44688:SF16">
    <property type="entry name" value="DNA-BINDING TRANSCRIPTIONAL ACTIVATOR DEVR_DOSR"/>
    <property type="match status" value="1"/>
</dbReference>
<keyword evidence="3" id="KW-0804">Transcription</keyword>
<evidence type="ECO:0000256" key="3">
    <source>
        <dbReference type="ARBA" id="ARBA00023163"/>
    </source>
</evidence>
<keyword evidence="2" id="KW-0238">DNA-binding</keyword>
<evidence type="ECO:0000313" key="6">
    <source>
        <dbReference type="Proteomes" id="UP000537825"/>
    </source>
</evidence>
<dbReference type="PANTHER" id="PTHR44688">
    <property type="entry name" value="DNA-BINDING TRANSCRIPTIONAL ACTIVATOR DEVR_DOSR"/>
    <property type="match status" value="1"/>
</dbReference>
<reference evidence="5 6" key="1">
    <citation type="submission" date="2020-01" db="EMBL/GenBank/DDBJ databases">
        <title>The draft genome sequence of Corallococcus exiguus DSM 14696.</title>
        <authorList>
            <person name="Zhang X."/>
            <person name="Zhu H."/>
        </authorList>
    </citation>
    <scope>NUCLEOTIDE SEQUENCE [LARGE SCALE GENOMIC DNA]</scope>
    <source>
        <strain evidence="5 6">DSM 14696</strain>
    </source>
</reference>
<evidence type="ECO:0000313" key="5">
    <source>
        <dbReference type="EMBL" id="NBC39571.1"/>
    </source>
</evidence>
<dbReference type="SMART" id="SM00421">
    <property type="entry name" value="HTH_LUXR"/>
    <property type="match status" value="1"/>
</dbReference>
<dbReference type="Gene3D" id="1.10.10.10">
    <property type="entry name" value="Winged helix-like DNA-binding domain superfamily/Winged helix DNA-binding domain"/>
    <property type="match status" value="1"/>
</dbReference>
<dbReference type="PROSITE" id="PS50043">
    <property type="entry name" value="HTH_LUXR_2"/>
    <property type="match status" value="1"/>
</dbReference>
<keyword evidence="1" id="KW-0805">Transcription regulation</keyword>
<gene>
    <name evidence="5" type="ORF">GTZ93_06975</name>
</gene>
<dbReference type="AlphaFoldDB" id="A0A7X5BNS4"/>
<feature type="domain" description="HTH luxR-type" evidence="4">
    <location>
        <begin position="294"/>
        <end position="359"/>
    </location>
</feature>
<sequence>MFSPMNRTADGIKDRAIVALNSSLFLPQALEAARAPFLELVQADAMALCLMHVAPKADFRWYVPGHPLRILDEYASLIDHDFLRAPIFARPNVPVRDTQLLTRGEYERTLIYQRSQELDPRFEHIMAVLLHIRPGLVAALALYRNRRRAFTTENAAVLSSLNPHLVNAVRNCSDVQTLMTGASLLEELYRRNDSAFLVVENSSKEAMRSEHAAALLDRWFTRSDLDSSGLPRALKEQLDALVALGADARLGNTRWVSNHQDGNRTCRFVELPTEEGPRRWALLLNETPHSIPLPAEMECELTTREVTVAKCLLRNRNNEQIADELDLSVLTVKTHVRNIFDKLGIDGRADLIYQAARLNKPV</sequence>
<evidence type="ECO:0000259" key="4">
    <source>
        <dbReference type="PROSITE" id="PS50043"/>
    </source>
</evidence>
<name>A0A7X5BNS4_9BACT</name>
<dbReference type="Proteomes" id="UP000537825">
    <property type="component" value="Unassembled WGS sequence"/>
</dbReference>
<dbReference type="InterPro" id="IPR036388">
    <property type="entry name" value="WH-like_DNA-bd_sf"/>
</dbReference>
<dbReference type="InterPro" id="IPR000792">
    <property type="entry name" value="Tscrpt_reg_LuxR_C"/>
</dbReference>